<protein>
    <submittedName>
        <fullName evidence="7">Ribose/xylose/arabinose/galactoside ABC-type transport system permease subunit</fullName>
    </submittedName>
</protein>
<organism evidence="7 8">
    <name type="scientific">Amycolatopsis endophytica</name>
    <dbReference type="NCBI Taxonomy" id="860233"/>
    <lineage>
        <taxon>Bacteria</taxon>
        <taxon>Bacillati</taxon>
        <taxon>Actinomycetota</taxon>
        <taxon>Actinomycetes</taxon>
        <taxon>Pseudonocardiales</taxon>
        <taxon>Pseudonocardiaceae</taxon>
        <taxon>Amycolatopsis</taxon>
    </lineage>
</organism>
<feature type="transmembrane region" description="Helical" evidence="6">
    <location>
        <begin position="57"/>
        <end position="76"/>
    </location>
</feature>
<feature type="transmembrane region" description="Helical" evidence="6">
    <location>
        <begin position="224"/>
        <end position="246"/>
    </location>
</feature>
<keyword evidence="5 6" id="KW-0472">Membrane</keyword>
<evidence type="ECO:0000256" key="1">
    <source>
        <dbReference type="ARBA" id="ARBA00004651"/>
    </source>
</evidence>
<dbReference type="PANTHER" id="PTHR32196:SF63">
    <property type="entry name" value="INNER MEMBRANE ABC TRANSPORTER PERMEASE PROTEIN YJFF"/>
    <property type="match status" value="1"/>
</dbReference>
<name>A0A853BDB0_9PSEU</name>
<evidence type="ECO:0000256" key="6">
    <source>
        <dbReference type="SAM" id="Phobius"/>
    </source>
</evidence>
<evidence type="ECO:0000313" key="8">
    <source>
        <dbReference type="Proteomes" id="UP000549616"/>
    </source>
</evidence>
<proteinExistence type="predicted"/>
<evidence type="ECO:0000256" key="3">
    <source>
        <dbReference type="ARBA" id="ARBA00022692"/>
    </source>
</evidence>
<evidence type="ECO:0000256" key="5">
    <source>
        <dbReference type="ARBA" id="ARBA00023136"/>
    </source>
</evidence>
<feature type="transmembrane region" description="Helical" evidence="6">
    <location>
        <begin position="27"/>
        <end position="45"/>
    </location>
</feature>
<gene>
    <name evidence="7" type="ORF">HNR02_005791</name>
</gene>
<feature type="transmembrane region" description="Helical" evidence="6">
    <location>
        <begin position="306"/>
        <end position="325"/>
    </location>
</feature>
<dbReference type="InterPro" id="IPR001851">
    <property type="entry name" value="ABC_transp_permease"/>
</dbReference>
<reference evidence="7 8" key="1">
    <citation type="submission" date="2020-07" db="EMBL/GenBank/DDBJ databases">
        <title>Sequencing the genomes of 1000 actinobacteria strains.</title>
        <authorList>
            <person name="Klenk H.-P."/>
        </authorList>
    </citation>
    <scope>NUCLEOTIDE SEQUENCE [LARGE SCALE GENOMIC DNA]</scope>
    <source>
        <strain evidence="7 8">DSM 104006</strain>
    </source>
</reference>
<feature type="transmembrane region" description="Helical" evidence="6">
    <location>
        <begin position="178"/>
        <end position="196"/>
    </location>
</feature>
<accession>A0A853BDB0</accession>
<keyword evidence="3 6" id="KW-0812">Transmembrane</keyword>
<feature type="transmembrane region" description="Helical" evidence="6">
    <location>
        <begin position="137"/>
        <end position="158"/>
    </location>
</feature>
<sequence length="334" mass="34732">MTIQAAAPPTGKPPDATRTPRLAAWRAELGIGGGLVLLAVLWTVFAPNFASATNLSILLQQTSVLMIVAVGQTFVILTGEIDLSVGSTIGLTTVVLALLTVEAHVPLPVAIVTVFAMGALIGLFTGALRVVWNIPSFIITLGLLTALQGLAFTLSGGVTISPLPDALSPLWDGRLLGIPAPVWLTLVVVVAGMWVLRQTRYGRHLYAIGGNTEAARRYGLKVNALRVSTFVVVQCLAVLGGILYAAQLNSGNATVGDQLELDVIAGVVVGGVALFGGRGRLIGTIIGVLFIETLANGLTLLGVSSYLYLIAQGLVVIAAVVFAAVQQRRKGDTR</sequence>
<evidence type="ECO:0000256" key="4">
    <source>
        <dbReference type="ARBA" id="ARBA00022989"/>
    </source>
</evidence>
<dbReference type="RefSeq" id="WP_179776674.1">
    <property type="nucleotide sequence ID" value="NZ_JACCFK010000002.1"/>
</dbReference>
<evidence type="ECO:0000313" key="7">
    <source>
        <dbReference type="EMBL" id="NYI92416.1"/>
    </source>
</evidence>
<dbReference type="GO" id="GO:0005886">
    <property type="term" value="C:plasma membrane"/>
    <property type="evidence" value="ECO:0007669"/>
    <property type="project" value="UniProtKB-SubCell"/>
</dbReference>
<dbReference type="AlphaFoldDB" id="A0A853BDB0"/>
<dbReference type="GO" id="GO:0022857">
    <property type="term" value="F:transmembrane transporter activity"/>
    <property type="evidence" value="ECO:0007669"/>
    <property type="project" value="InterPro"/>
</dbReference>
<feature type="transmembrane region" description="Helical" evidence="6">
    <location>
        <begin position="107"/>
        <end position="130"/>
    </location>
</feature>
<dbReference type="PANTHER" id="PTHR32196">
    <property type="entry name" value="ABC TRANSPORTER PERMEASE PROTEIN YPHD-RELATED-RELATED"/>
    <property type="match status" value="1"/>
</dbReference>
<dbReference type="Pfam" id="PF02653">
    <property type="entry name" value="BPD_transp_2"/>
    <property type="match status" value="1"/>
</dbReference>
<feature type="transmembrane region" description="Helical" evidence="6">
    <location>
        <begin position="281"/>
        <end position="300"/>
    </location>
</feature>
<dbReference type="EMBL" id="JACCFK010000002">
    <property type="protein sequence ID" value="NYI92416.1"/>
    <property type="molecule type" value="Genomic_DNA"/>
</dbReference>
<evidence type="ECO:0000256" key="2">
    <source>
        <dbReference type="ARBA" id="ARBA00022475"/>
    </source>
</evidence>
<comment type="subcellular location">
    <subcellularLocation>
        <location evidence="1">Cell membrane</location>
        <topology evidence="1">Multi-pass membrane protein</topology>
    </subcellularLocation>
</comment>
<dbReference type="CDD" id="cd06579">
    <property type="entry name" value="TM_PBP1_transp_AraH_like"/>
    <property type="match status" value="1"/>
</dbReference>
<comment type="caution">
    <text evidence="7">The sequence shown here is derived from an EMBL/GenBank/DDBJ whole genome shotgun (WGS) entry which is preliminary data.</text>
</comment>
<feature type="transmembrane region" description="Helical" evidence="6">
    <location>
        <begin position="258"/>
        <end position="276"/>
    </location>
</feature>
<feature type="transmembrane region" description="Helical" evidence="6">
    <location>
        <begin position="83"/>
        <end position="101"/>
    </location>
</feature>
<keyword evidence="8" id="KW-1185">Reference proteome</keyword>
<keyword evidence="4 6" id="KW-1133">Transmembrane helix</keyword>
<keyword evidence="2" id="KW-1003">Cell membrane</keyword>
<dbReference type="Proteomes" id="UP000549616">
    <property type="component" value="Unassembled WGS sequence"/>
</dbReference>